<dbReference type="OrthoDB" id="1491885at2"/>
<evidence type="ECO:0000313" key="3">
    <source>
        <dbReference type="Proteomes" id="UP000293874"/>
    </source>
</evidence>
<comment type="caution">
    <text evidence="2">The sequence shown here is derived from an EMBL/GenBank/DDBJ whole genome shotgun (WGS) entry which is preliminary data.</text>
</comment>
<name>A0A4Q7N5S0_9BACT</name>
<feature type="signal peptide" evidence="1">
    <location>
        <begin position="1"/>
        <end position="27"/>
    </location>
</feature>
<protein>
    <submittedName>
        <fullName evidence="2">Uncharacterized protein DUF4294</fullName>
    </submittedName>
</protein>
<sequence>MNPVRNISLHKLAVSAFVLFLGTTALAQTPDTTGIPPTVKQPELGPNDTIVVHAMIINNELVPSGFMDWCWIKAPYPKEKLRKRQEWTRLRNAIYVTYPYAKRAGAIMNDMNAKLANITDKEARKKYIKSREGELKKEFTKPLSDLSVYQGKVLMKLINRQTGNNCYEIIKEYKGGFTARCYQTVAFFFSSNLKQPYNAQGDEREMESIVLEMERMYRL</sequence>
<accession>A0A4Q7N5S0</accession>
<evidence type="ECO:0000256" key="1">
    <source>
        <dbReference type="SAM" id="SignalP"/>
    </source>
</evidence>
<dbReference type="Proteomes" id="UP000293874">
    <property type="component" value="Unassembled WGS sequence"/>
</dbReference>
<dbReference type="InterPro" id="IPR025636">
    <property type="entry name" value="DUF4294"/>
</dbReference>
<keyword evidence="3" id="KW-1185">Reference proteome</keyword>
<dbReference type="EMBL" id="SGXA01000001">
    <property type="protein sequence ID" value="RZS76404.1"/>
    <property type="molecule type" value="Genomic_DNA"/>
</dbReference>
<keyword evidence="1" id="KW-0732">Signal</keyword>
<feature type="chain" id="PRO_5020569695" evidence="1">
    <location>
        <begin position="28"/>
        <end position="219"/>
    </location>
</feature>
<dbReference type="RefSeq" id="WP_130540705.1">
    <property type="nucleotide sequence ID" value="NZ_CP042431.1"/>
</dbReference>
<proteinExistence type="predicted"/>
<gene>
    <name evidence="2" type="ORF">EV199_2289</name>
</gene>
<dbReference type="AlphaFoldDB" id="A0A4Q7N5S0"/>
<reference evidence="2 3" key="1">
    <citation type="submission" date="2019-02" db="EMBL/GenBank/DDBJ databases">
        <title>Genomic Encyclopedia of Type Strains, Phase IV (KMG-IV): sequencing the most valuable type-strain genomes for metagenomic binning, comparative biology and taxonomic classification.</title>
        <authorList>
            <person name="Goeker M."/>
        </authorList>
    </citation>
    <scope>NUCLEOTIDE SEQUENCE [LARGE SCALE GENOMIC DNA]</scope>
    <source>
        <strain evidence="2 3">DSM 18116</strain>
    </source>
</reference>
<dbReference type="Pfam" id="PF14127">
    <property type="entry name" value="DUF4294"/>
    <property type="match status" value="1"/>
</dbReference>
<evidence type="ECO:0000313" key="2">
    <source>
        <dbReference type="EMBL" id="RZS76404.1"/>
    </source>
</evidence>
<organism evidence="2 3">
    <name type="scientific">Pseudobacter ginsenosidimutans</name>
    <dbReference type="NCBI Taxonomy" id="661488"/>
    <lineage>
        <taxon>Bacteria</taxon>
        <taxon>Pseudomonadati</taxon>
        <taxon>Bacteroidota</taxon>
        <taxon>Chitinophagia</taxon>
        <taxon>Chitinophagales</taxon>
        <taxon>Chitinophagaceae</taxon>
        <taxon>Pseudobacter</taxon>
    </lineage>
</organism>